<name>A0A0D2ELI6_9EURO</name>
<dbReference type="Gene3D" id="3.90.79.10">
    <property type="entry name" value="Nucleoside Triphosphate Pyrophosphohydrolase"/>
    <property type="match status" value="1"/>
</dbReference>
<protein>
    <recommendedName>
        <fullName evidence="7">Nudix hydrolase domain-containing protein</fullName>
    </recommendedName>
</protein>
<dbReference type="FunFam" id="3.90.79.10:FF:000053">
    <property type="entry name" value="Coenzyme A diphosphatase"/>
    <property type="match status" value="1"/>
</dbReference>
<dbReference type="InterPro" id="IPR000086">
    <property type="entry name" value="NUDIX_hydrolase_dom"/>
</dbReference>
<keyword evidence="5" id="KW-0460">Magnesium</keyword>
<evidence type="ECO:0000256" key="5">
    <source>
        <dbReference type="ARBA" id="ARBA00022842"/>
    </source>
</evidence>
<evidence type="ECO:0000256" key="2">
    <source>
        <dbReference type="ARBA" id="ARBA00001946"/>
    </source>
</evidence>
<evidence type="ECO:0000256" key="1">
    <source>
        <dbReference type="ARBA" id="ARBA00001936"/>
    </source>
</evidence>
<dbReference type="PANTHER" id="PTHR12992:SF24">
    <property type="entry name" value="PEROXISOMAL COENZYME A DIPHOSPHATASE NUDT7"/>
    <property type="match status" value="1"/>
</dbReference>
<dbReference type="GO" id="GO:0015938">
    <property type="term" value="P:coenzyme A catabolic process"/>
    <property type="evidence" value="ECO:0007669"/>
    <property type="project" value="TreeGrafter"/>
</dbReference>
<dbReference type="PROSITE" id="PS00893">
    <property type="entry name" value="NUDIX_BOX"/>
    <property type="match status" value="1"/>
</dbReference>
<comment type="cofactor">
    <cofactor evidence="1">
        <name>Mn(2+)</name>
        <dbReference type="ChEBI" id="CHEBI:29035"/>
    </cofactor>
</comment>
<dbReference type="Pfam" id="PF00293">
    <property type="entry name" value="NUDIX"/>
    <property type="match status" value="1"/>
</dbReference>
<feature type="domain" description="Nudix hydrolase" evidence="7">
    <location>
        <begin position="31"/>
        <end position="174"/>
    </location>
</feature>
<dbReference type="InterPro" id="IPR015797">
    <property type="entry name" value="NUDIX_hydrolase-like_dom_sf"/>
</dbReference>
<dbReference type="OrthoDB" id="206213at2759"/>
<dbReference type="PANTHER" id="PTHR12992">
    <property type="entry name" value="NUDIX HYDROLASE"/>
    <property type="match status" value="1"/>
</dbReference>
<dbReference type="InterPro" id="IPR020084">
    <property type="entry name" value="NUDIX_hydrolase_CS"/>
</dbReference>
<evidence type="ECO:0000256" key="4">
    <source>
        <dbReference type="ARBA" id="ARBA00022801"/>
    </source>
</evidence>
<dbReference type="VEuPathDB" id="FungiDB:PV06_01310"/>
<evidence type="ECO:0000313" key="9">
    <source>
        <dbReference type="Proteomes" id="UP000053342"/>
    </source>
</evidence>
<dbReference type="GeneID" id="27353384"/>
<dbReference type="Proteomes" id="UP000053342">
    <property type="component" value="Unassembled WGS sequence"/>
</dbReference>
<gene>
    <name evidence="8" type="ORF">PV06_01310</name>
</gene>
<dbReference type="GO" id="GO:0010945">
    <property type="term" value="F:coenzyme A diphosphatase activity"/>
    <property type="evidence" value="ECO:0007669"/>
    <property type="project" value="InterPro"/>
</dbReference>
<dbReference type="InterPro" id="IPR045121">
    <property type="entry name" value="CoAse"/>
</dbReference>
<keyword evidence="9" id="KW-1185">Reference proteome</keyword>
<reference evidence="8 9" key="1">
    <citation type="submission" date="2015-01" db="EMBL/GenBank/DDBJ databases">
        <title>The Genome Sequence of Exophiala oligosperma CBS72588.</title>
        <authorList>
            <consortium name="The Broad Institute Genomics Platform"/>
            <person name="Cuomo C."/>
            <person name="de Hoog S."/>
            <person name="Gorbushina A."/>
            <person name="Stielow B."/>
            <person name="Teixiera M."/>
            <person name="Abouelleil A."/>
            <person name="Chapman S.B."/>
            <person name="Priest M."/>
            <person name="Young S.K."/>
            <person name="Wortman J."/>
            <person name="Nusbaum C."/>
            <person name="Birren B."/>
        </authorList>
    </citation>
    <scope>NUCLEOTIDE SEQUENCE [LARGE SCALE GENOMIC DNA]</scope>
    <source>
        <strain evidence="8 9">CBS 72588</strain>
    </source>
</reference>
<evidence type="ECO:0000259" key="7">
    <source>
        <dbReference type="PROSITE" id="PS51462"/>
    </source>
</evidence>
<dbReference type="STRING" id="215243.A0A0D2ELI6"/>
<dbReference type="SUPFAM" id="SSF55811">
    <property type="entry name" value="Nudix"/>
    <property type="match status" value="1"/>
</dbReference>
<dbReference type="AlphaFoldDB" id="A0A0D2ELI6"/>
<keyword evidence="3" id="KW-0479">Metal-binding</keyword>
<evidence type="ECO:0000256" key="3">
    <source>
        <dbReference type="ARBA" id="ARBA00022723"/>
    </source>
</evidence>
<dbReference type="PROSITE" id="PS51462">
    <property type="entry name" value="NUDIX"/>
    <property type="match status" value="1"/>
</dbReference>
<accession>A0A0D2ELI6</accession>
<evidence type="ECO:0000313" key="8">
    <source>
        <dbReference type="EMBL" id="KIW48744.1"/>
    </source>
</evidence>
<sequence length="301" mass="33855">MAPLSPASAAALERLRQYKPPETVWPAMPLSRKAAVLILLFADPSGELRVVITMRASTLSSYSGHAALPGGKAEAGESAFEAARRETSEEIGLPRRESALPPPFRVEHLCEMPTNLAKTELVVRPCVAFLHSYDPETGLDASVAERLLPRLDAREVAAVFSAPFRNFLYHQDLPNQENLPGDPSDWYKGAWTDWHQNQWRMHNFFVPVTNQIVSKPKRNKGQKATADHLDKLSRYRVFGMTARILVDAARVAYHQEPTFEHNSHFGDEDMINRLRRVGRLGDIRRPTDELTKEDLVKAANL</sequence>
<evidence type="ECO:0000256" key="6">
    <source>
        <dbReference type="ARBA" id="ARBA00023211"/>
    </source>
</evidence>
<proteinExistence type="predicted"/>
<keyword evidence="4" id="KW-0378">Hydrolase</keyword>
<dbReference type="EMBL" id="KN847332">
    <property type="protein sequence ID" value="KIW48744.1"/>
    <property type="molecule type" value="Genomic_DNA"/>
</dbReference>
<keyword evidence="6" id="KW-0464">Manganese</keyword>
<dbReference type="GO" id="GO:0046872">
    <property type="term" value="F:metal ion binding"/>
    <property type="evidence" value="ECO:0007669"/>
    <property type="project" value="UniProtKB-KW"/>
</dbReference>
<dbReference type="RefSeq" id="XP_016268960.1">
    <property type="nucleotide sequence ID" value="XM_016401907.1"/>
</dbReference>
<dbReference type="CDD" id="cd03426">
    <property type="entry name" value="NUDIX_CoAse_Nudt7"/>
    <property type="match status" value="1"/>
</dbReference>
<organism evidence="8 9">
    <name type="scientific">Exophiala oligosperma</name>
    <dbReference type="NCBI Taxonomy" id="215243"/>
    <lineage>
        <taxon>Eukaryota</taxon>
        <taxon>Fungi</taxon>
        <taxon>Dikarya</taxon>
        <taxon>Ascomycota</taxon>
        <taxon>Pezizomycotina</taxon>
        <taxon>Eurotiomycetes</taxon>
        <taxon>Chaetothyriomycetidae</taxon>
        <taxon>Chaetothyriales</taxon>
        <taxon>Herpotrichiellaceae</taxon>
        <taxon>Exophiala</taxon>
    </lineage>
</organism>
<comment type="cofactor">
    <cofactor evidence="2">
        <name>Mg(2+)</name>
        <dbReference type="ChEBI" id="CHEBI:18420"/>
    </cofactor>
</comment>
<dbReference type="HOGENOM" id="CLU_040940_1_0_1"/>